<dbReference type="Pfam" id="PF01370">
    <property type="entry name" value="Epimerase"/>
    <property type="match status" value="1"/>
</dbReference>
<dbReference type="PANTHER" id="PTHR48079:SF6">
    <property type="entry name" value="NAD(P)-BINDING DOMAIN-CONTAINING PROTEIN-RELATED"/>
    <property type="match status" value="1"/>
</dbReference>
<dbReference type="eggNOG" id="COG0451">
    <property type="taxonomic scope" value="Bacteria"/>
</dbReference>
<dbReference type="STRING" id="1237149.C900_02371"/>
<dbReference type="EMBL" id="AMZN01000033">
    <property type="protein sequence ID" value="ELR71786.1"/>
    <property type="molecule type" value="Genomic_DNA"/>
</dbReference>
<feature type="domain" description="NAD-dependent epimerase/dehydratase" evidence="1">
    <location>
        <begin position="2"/>
        <end position="225"/>
    </location>
</feature>
<gene>
    <name evidence="2" type="ORF">C900_02371</name>
</gene>
<evidence type="ECO:0000313" key="3">
    <source>
        <dbReference type="Proteomes" id="UP000011135"/>
    </source>
</evidence>
<evidence type="ECO:0000313" key="2">
    <source>
        <dbReference type="EMBL" id="ELR71786.1"/>
    </source>
</evidence>
<dbReference type="InterPro" id="IPR051783">
    <property type="entry name" value="NAD(P)-dependent_oxidoreduct"/>
</dbReference>
<protein>
    <submittedName>
        <fullName evidence="2">Dihydroflavonol-4-reductase</fullName>
    </submittedName>
</protein>
<dbReference type="Gene3D" id="3.40.50.720">
    <property type="entry name" value="NAD(P)-binding Rossmann-like Domain"/>
    <property type="match status" value="1"/>
</dbReference>
<accession>L8JS63</accession>
<dbReference type="RefSeq" id="WP_009579768.1">
    <property type="nucleotide sequence ID" value="NZ_AMZN01000033.1"/>
</dbReference>
<comment type="caution">
    <text evidence="2">The sequence shown here is derived from an EMBL/GenBank/DDBJ whole genome shotgun (WGS) entry which is preliminary data.</text>
</comment>
<proteinExistence type="predicted"/>
<reference evidence="2 3" key="1">
    <citation type="submission" date="2012-12" db="EMBL/GenBank/DDBJ databases">
        <title>Genome assembly of Fulvivirga imtechensis AK7.</title>
        <authorList>
            <person name="Nupur N."/>
            <person name="Khatri I."/>
            <person name="Kumar R."/>
            <person name="Subramanian S."/>
            <person name="Pinnaka A."/>
        </authorList>
    </citation>
    <scope>NUCLEOTIDE SEQUENCE [LARGE SCALE GENOMIC DNA]</scope>
    <source>
        <strain evidence="2 3">AK7</strain>
    </source>
</reference>
<evidence type="ECO:0000259" key="1">
    <source>
        <dbReference type="Pfam" id="PF01370"/>
    </source>
</evidence>
<dbReference type="InterPro" id="IPR001509">
    <property type="entry name" value="Epimerase_deHydtase"/>
</dbReference>
<name>L8JS63_9BACT</name>
<dbReference type="GO" id="GO:0005737">
    <property type="term" value="C:cytoplasm"/>
    <property type="evidence" value="ECO:0007669"/>
    <property type="project" value="TreeGrafter"/>
</dbReference>
<dbReference type="GO" id="GO:0004029">
    <property type="term" value="F:aldehyde dehydrogenase (NAD+) activity"/>
    <property type="evidence" value="ECO:0007669"/>
    <property type="project" value="TreeGrafter"/>
</dbReference>
<dbReference type="PANTHER" id="PTHR48079">
    <property type="entry name" value="PROTEIN YEEZ"/>
    <property type="match status" value="1"/>
</dbReference>
<dbReference type="OrthoDB" id="596910at2"/>
<keyword evidence="3" id="KW-1185">Reference proteome</keyword>
<sequence>MILVTGANGFLGSYICKKLLSEKEPFIALVRPSSDISMLQDIQDDIRIHHGDVLDPDSIVGIIEEIDTIIHCAAVVSYHRGDRKQMNEVNVTGTKYMVDLALAHNIKYFVHISSVAALGRNQPSGTISENNKWQHSKWNTSYGESKYLAELEVWRGIMEGLNAVILNPSVILGPGDWSRSSARLFKYVWDEKKFYTEGLLNYVDVRDVADIVFTFLKKRTTGQRYIINADGVTYKNFFDEVANKSGKKAPGTRATPSLVRLAMVLEGIKSIFTGQKPLITRETTKIGDNKIYFDNSKIRKELNYNFVPLSQTIDWTCEVYKKDPD</sequence>
<dbReference type="InterPro" id="IPR036291">
    <property type="entry name" value="NAD(P)-bd_dom_sf"/>
</dbReference>
<organism evidence="2 3">
    <name type="scientific">Fulvivirga imtechensis AK7</name>
    <dbReference type="NCBI Taxonomy" id="1237149"/>
    <lineage>
        <taxon>Bacteria</taxon>
        <taxon>Pseudomonadati</taxon>
        <taxon>Bacteroidota</taxon>
        <taxon>Cytophagia</taxon>
        <taxon>Cytophagales</taxon>
        <taxon>Fulvivirgaceae</taxon>
        <taxon>Fulvivirga</taxon>
    </lineage>
</organism>
<dbReference type="Proteomes" id="UP000011135">
    <property type="component" value="Unassembled WGS sequence"/>
</dbReference>
<dbReference type="SUPFAM" id="SSF51735">
    <property type="entry name" value="NAD(P)-binding Rossmann-fold domains"/>
    <property type="match status" value="1"/>
</dbReference>
<dbReference type="AlphaFoldDB" id="L8JS63"/>
<dbReference type="PATRIC" id="fig|1237149.3.peg.2237"/>